<evidence type="ECO:0000256" key="1">
    <source>
        <dbReference type="SAM" id="MobiDB-lite"/>
    </source>
</evidence>
<feature type="compositionally biased region" description="Polar residues" evidence="1">
    <location>
        <begin position="33"/>
        <end position="54"/>
    </location>
</feature>
<protein>
    <submittedName>
        <fullName evidence="2">Uncharacterized protein</fullName>
    </submittedName>
</protein>
<dbReference type="Proteomes" id="UP000053599">
    <property type="component" value="Unassembled WGS sequence"/>
</dbReference>
<feature type="compositionally biased region" description="Polar residues" evidence="1">
    <location>
        <begin position="123"/>
        <end position="139"/>
    </location>
</feature>
<feature type="compositionally biased region" description="Acidic residues" evidence="1">
    <location>
        <begin position="67"/>
        <end position="76"/>
    </location>
</feature>
<name>A0A0D1Z4X7_9EURO</name>
<accession>A0A0D1Z4X7</accession>
<proteinExistence type="predicted"/>
<dbReference type="OrthoDB" id="5389296at2759"/>
<dbReference type="EMBL" id="KN846952">
    <property type="protein sequence ID" value="KIV81923.1"/>
    <property type="molecule type" value="Genomic_DNA"/>
</dbReference>
<dbReference type="STRING" id="1016849.A0A0D1Z4X7"/>
<gene>
    <name evidence="2" type="ORF">PV11_04070</name>
</gene>
<feature type="compositionally biased region" description="Low complexity" evidence="1">
    <location>
        <begin position="17"/>
        <end position="32"/>
    </location>
</feature>
<reference evidence="2 3" key="1">
    <citation type="submission" date="2015-01" db="EMBL/GenBank/DDBJ databases">
        <title>The Genome Sequence of Exophiala sideris CBS121828.</title>
        <authorList>
            <consortium name="The Broad Institute Genomics Platform"/>
            <person name="Cuomo C."/>
            <person name="de Hoog S."/>
            <person name="Gorbushina A."/>
            <person name="Stielow B."/>
            <person name="Teixiera M."/>
            <person name="Abouelleil A."/>
            <person name="Chapman S.B."/>
            <person name="Priest M."/>
            <person name="Young S.K."/>
            <person name="Wortman J."/>
            <person name="Nusbaum C."/>
            <person name="Birren B."/>
        </authorList>
    </citation>
    <scope>NUCLEOTIDE SEQUENCE [LARGE SCALE GENOMIC DNA]</scope>
    <source>
        <strain evidence="2 3">CBS 121828</strain>
    </source>
</reference>
<dbReference type="AlphaFoldDB" id="A0A0D1Z4X7"/>
<feature type="compositionally biased region" description="Basic residues" evidence="1">
    <location>
        <begin position="108"/>
        <end position="121"/>
    </location>
</feature>
<evidence type="ECO:0000313" key="2">
    <source>
        <dbReference type="EMBL" id="KIV81923.1"/>
    </source>
</evidence>
<organism evidence="2 3">
    <name type="scientific">Exophiala sideris</name>
    <dbReference type="NCBI Taxonomy" id="1016849"/>
    <lineage>
        <taxon>Eukaryota</taxon>
        <taxon>Fungi</taxon>
        <taxon>Dikarya</taxon>
        <taxon>Ascomycota</taxon>
        <taxon>Pezizomycotina</taxon>
        <taxon>Eurotiomycetes</taxon>
        <taxon>Chaetothyriomycetidae</taxon>
        <taxon>Chaetothyriales</taxon>
        <taxon>Herpotrichiellaceae</taxon>
        <taxon>Exophiala</taxon>
    </lineage>
</organism>
<sequence length="347" mass="38347">MPAHDNTPAPTRRFLPASSLRSSSSAAGTSRRTPFQPSRSTQAPFSTPSSTSVARFQRPVTQKDEIDSSYDDETESPDPSRSRVENETDDVAGAEDEDLAVASPLLQRTKRFRPATKKRKVSQAESTNVGPITISSSPEYDSLHDHEAHDDIQASQSELEDNNLDDLLHLTDTEKSSKPARFKPVNADVIESIPLSRTVFRTNLEEGQSVSTATVPVLPDVFSPSRRKGRRDFLPGGSAELVRKWILDIAAQDSITQPLPDEIITISDTRLDDSGRFAVVRDHTGSHWLLPEQQQKAGLGGKMDWHCLRRGSQILLKGQATKWALETHEPAFENVTVAGYWELLSPT</sequence>
<evidence type="ECO:0000313" key="3">
    <source>
        <dbReference type="Proteomes" id="UP000053599"/>
    </source>
</evidence>
<feature type="region of interest" description="Disordered" evidence="1">
    <location>
        <begin position="1"/>
        <end position="143"/>
    </location>
</feature>
<feature type="compositionally biased region" description="Acidic residues" evidence="1">
    <location>
        <begin position="87"/>
        <end position="99"/>
    </location>
</feature>
<dbReference type="HOGENOM" id="CLU_805504_0_0_1"/>